<keyword evidence="4" id="KW-0560">Oxidoreductase</keyword>
<dbReference type="OrthoDB" id="202203at2759"/>
<dbReference type="Pfam" id="PF07992">
    <property type="entry name" value="Pyr_redox_2"/>
    <property type="match status" value="1"/>
</dbReference>
<evidence type="ECO:0000259" key="5">
    <source>
        <dbReference type="Pfam" id="PF07992"/>
    </source>
</evidence>
<dbReference type="SUPFAM" id="SSF51905">
    <property type="entry name" value="FAD/NAD(P)-binding domain"/>
    <property type="match status" value="1"/>
</dbReference>
<dbReference type="PANTHER" id="PTHR43735:SF3">
    <property type="entry name" value="FERROPTOSIS SUPPRESSOR PROTEIN 1"/>
    <property type="match status" value="1"/>
</dbReference>
<dbReference type="EMBL" id="JARH01000046">
    <property type="protein sequence ID" value="EXF85936.1"/>
    <property type="molecule type" value="Genomic_DNA"/>
</dbReference>
<dbReference type="PRINTS" id="PR00411">
    <property type="entry name" value="PNDRDTASEI"/>
</dbReference>
<dbReference type="GO" id="GO:0004174">
    <property type="term" value="F:electron-transferring-flavoprotein dehydrogenase activity"/>
    <property type="evidence" value="ECO:0007669"/>
    <property type="project" value="TreeGrafter"/>
</dbReference>
<keyword evidence="7" id="KW-1185">Reference proteome</keyword>
<name>A0A010RZA1_9PEZI</name>
<comment type="similarity">
    <text evidence="1">Belongs to the FAD-dependent oxidoreductase family.</text>
</comment>
<evidence type="ECO:0000256" key="3">
    <source>
        <dbReference type="ARBA" id="ARBA00022827"/>
    </source>
</evidence>
<evidence type="ECO:0000256" key="4">
    <source>
        <dbReference type="ARBA" id="ARBA00023002"/>
    </source>
</evidence>
<reference evidence="6 7" key="1">
    <citation type="submission" date="2014-02" db="EMBL/GenBank/DDBJ databases">
        <title>The genome sequence of Colletotrichum fioriniae PJ7.</title>
        <authorList>
            <person name="Baroncelli R."/>
            <person name="Thon M.R."/>
        </authorList>
    </citation>
    <scope>NUCLEOTIDE SEQUENCE [LARGE SCALE GENOMIC DNA]</scope>
    <source>
        <strain evidence="6 7">PJ7</strain>
    </source>
</reference>
<dbReference type="HOGENOM" id="CLU_019845_6_2_1"/>
<dbReference type="InterPro" id="IPR036188">
    <property type="entry name" value="FAD/NAD-bd_sf"/>
</dbReference>
<dbReference type="GO" id="GO:0005737">
    <property type="term" value="C:cytoplasm"/>
    <property type="evidence" value="ECO:0007669"/>
    <property type="project" value="TreeGrafter"/>
</dbReference>
<keyword evidence="2" id="KW-0285">Flavoprotein</keyword>
<dbReference type="Proteomes" id="UP000020467">
    <property type="component" value="Unassembled WGS sequence"/>
</dbReference>
<evidence type="ECO:0000313" key="7">
    <source>
        <dbReference type="Proteomes" id="UP000020467"/>
    </source>
</evidence>
<proteinExistence type="inferred from homology"/>
<feature type="domain" description="FAD/NAD(P)-binding" evidence="5">
    <location>
        <begin position="3"/>
        <end position="297"/>
    </location>
</feature>
<accession>A0A010RZA1</accession>
<keyword evidence="3" id="KW-0274">FAD</keyword>
<dbReference type="AlphaFoldDB" id="A0A010RZA1"/>
<dbReference type="STRING" id="1445577.A0A010RZA1"/>
<dbReference type="PANTHER" id="PTHR43735">
    <property type="entry name" value="APOPTOSIS-INDUCING FACTOR 1"/>
    <property type="match status" value="1"/>
</dbReference>
<dbReference type="GO" id="GO:0050660">
    <property type="term" value="F:flavin adenine dinucleotide binding"/>
    <property type="evidence" value="ECO:0007669"/>
    <property type="project" value="TreeGrafter"/>
</dbReference>
<evidence type="ECO:0000313" key="6">
    <source>
        <dbReference type="EMBL" id="EXF85936.1"/>
    </source>
</evidence>
<dbReference type="KEGG" id="cfj:CFIO01_05984"/>
<protein>
    <recommendedName>
        <fullName evidence="5">FAD/NAD(P)-binding domain-containing protein</fullName>
    </recommendedName>
</protein>
<gene>
    <name evidence="6" type="ORF">CFIO01_05984</name>
</gene>
<dbReference type="eggNOG" id="KOG2495">
    <property type="taxonomic scope" value="Eukaryota"/>
</dbReference>
<dbReference type="InterPro" id="IPR023753">
    <property type="entry name" value="FAD/NAD-binding_dom"/>
</dbReference>
<dbReference type="Gene3D" id="3.50.50.100">
    <property type="match status" value="1"/>
</dbReference>
<organism evidence="6 7">
    <name type="scientific">Colletotrichum fioriniae PJ7</name>
    <dbReference type="NCBI Taxonomy" id="1445577"/>
    <lineage>
        <taxon>Eukaryota</taxon>
        <taxon>Fungi</taxon>
        <taxon>Dikarya</taxon>
        <taxon>Ascomycota</taxon>
        <taxon>Pezizomycotina</taxon>
        <taxon>Sordariomycetes</taxon>
        <taxon>Hypocreomycetidae</taxon>
        <taxon>Glomerellales</taxon>
        <taxon>Glomerellaceae</taxon>
        <taxon>Colletotrichum</taxon>
        <taxon>Colletotrichum acutatum species complex</taxon>
    </lineage>
</organism>
<sequence>MVKQVVILGAGYAGLGVAHKLLKYTQPKVKDLKVILVSPSTHLYWNCAAVRGLIPGEFSDDTLFNQIKPGFEKYPQDAFEFVLGKATTFDATSNTVQIETNEGLKSLEYAQLIIATGSSLASGVPFKTIGTHEETLTAWHNLQSEVKVANSIIISGAGTTGVETAGELGHAYGSTKQITLIVEGDAPLPGLLPQLGKIAAKNLQQLKVKLVTNARVTEANTSGALKSIKLSNGETLTADLYLPLFGVRPNSSFIPEHLLDDKGSLKLKHDLRVEGLTNVWGVGDIGNLEAKQLMRAEGQALHLADNLDAVLTGNETKVKDLKLTLKPQVFVTIGKKKATGQFNTMKLPGFIVSAAKAKTFFTEKGPGLVQGKNIARASI</sequence>
<comment type="caution">
    <text evidence="6">The sequence shown here is derived from an EMBL/GenBank/DDBJ whole genome shotgun (WGS) entry which is preliminary data.</text>
</comment>
<dbReference type="PRINTS" id="PR00368">
    <property type="entry name" value="FADPNR"/>
</dbReference>
<evidence type="ECO:0000256" key="2">
    <source>
        <dbReference type="ARBA" id="ARBA00022630"/>
    </source>
</evidence>
<evidence type="ECO:0000256" key="1">
    <source>
        <dbReference type="ARBA" id="ARBA00006442"/>
    </source>
</evidence>